<dbReference type="InterPro" id="IPR036621">
    <property type="entry name" value="Anticodon-bd_dom_sf"/>
</dbReference>
<dbReference type="InterPro" id="IPR002320">
    <property type="entry name" value="Thr-tRNA-ligase_IIa"/>
</dbReference>
<comment type="similarity">
    <text evidence="1">Belongs to the class-II aminoacyl-tRNA synthetase family.</text>
</comment>
<keyword evidence="4 14" id="KW-0436">Ligase</keyword>
<dbReference type="SUPFAM" id="SSF55681">
    <property type="entry name" value="Class II aaRS and biotin synthetases"/>
    <property type="match status" value="1"/>
</dbReference>
<keyword evidence="9" id="KW-0648">Protein biosynthesis</keyword>
<dbReference type="GO" id="GO:0006435">
    <property type="term" value="P:threonyl-tRNA aminoacylation"/>
    <property type="evidence" value="ECO:0007669"/>
    <property type="project" value="UniProtKB-UniRule"/>
</dbReference>
<dbReference type="RefSeq" id="WP_046581597.1">
    <property type="nucleotide sequence ID" value="NZ_LAVA02000003.1"/>
</dbReference>
<keyword evidence="5" id="KW-0479">Metal-binding</keyword>
<dbReference type="FunFam" id="3.30.930.10:FF:000002">
    <property type="entry name" value="Threonine--tRNA ligase"/>
    <property type="match status" value="1"/>
</dbReference>
<evidence type="ECO:0000259" key="13">
    <source>
        <dbReference type="PROSITE" id="PS50862"/>
    </source>
</evidence>
<dbReference type="EMBL" id="LAVA02000003">
    <property type="protein sequence ID" value="OIJ69724.1"/>
    <property type="molecule type" value="Genomic_DNA"/>
</dbReference>
<evidence type="ECO:0000256" key="12">
    <source>
        <dbReference type="NCBIfam" id="TIGR00418"/>
    </source>
</evidence>
<dbReference type="InterPro" id="IPR045864">
    <property type="entry name" value="aa-tRNA-synth_II/BPL/LPL"/>
</dbReference>
<evidence type="ECO:0000256" key="6">
    <source>
        <dbReference type="ARBA" id="ARBA00022741"/>
    </source>
</evidence>
<evidence type="ECO:0000256" key="3">
    <source>
        <dbReference type="ARBA" id="ARBA00022490"/>
    </source>
</evidence>
<dbReference type="InterPro" id="IPR006195">
    <property type="entry name" value="aa-tRNA-synth_II"/>
</dbReference>
<name>A0A1J4P7J0_9ACTN</name>
<dbReference type="GO" id="GO:0004829">
    <property type="term" value="F:threonine-tRNA ligase activity"/>
    <property type="evidence" value="ECO:0007669"/>
    <property type="project" value="UniProtKB-UniRule"/>
</dbReference>
<dbReference type="InterPro" id="IPR002314">
    <property type="entry name" value="aa-tRNA-synt_IIb"/>
</dbReference>
<evidence type="ECO:0000256" key="7">
    <source>
        <dbReference type="ARBA" id="ARBA00022833"/>
    </source>
</evidence>
<sequence>MQAPAHDHRRLGRELGLFDTDPLMGAGLPYWLPDGAVVRHTLEEYVREAERAAGYRHVYSPVLGKRELYEISGHWAHYSDDMFPPMELGSEQVVLRPSLCPHHALIYRSRPHSHRELPLRIAELGGMYRAELSGVLGGLTRVRAIQLNDAHIFCTLDQAVEEARAALEMIGRAYADLGIRAARYRLSLPGEGGKYVADPELWRRATALLREVLAAAGVDFEEAAGEAAFYGPKIDVQIADRAGRESTLSTVQIDFHQPERFDLHYIGADGARHRPVMVHRSVIGSVERAVAHLVEEHGGAFPPWLAPVQLVVLPVAEAQFAAASELVRQALARGLRAELAGPEEGTLGARVRAARRVPYLAVIGEREAAAQLAAVRLRDGRRPDPVPATALLHRITDHVASRTPTLWKNTPDA</sequence>
<dbReference type="CDD" id="cd00771">
    <property type="entry name" value="ThrRS_core"/>
    <property type="match status" value="1"/>
</dbReference>
<accession>A0A1J4P7J0</accession>
<dbReference type="PROSITE" id="PS50862">
    <property type="entry name" value="AA_TRNA_LIGASE_II"/>
    <property type="match status" value="1"/>
</dbReference>
<comment type="caution">
    <text evidence="14">The sequence shown here is derived from an EMBL/GenBank/DDBJ whole genome shotgun (WGS) entry which is preliminary data.</text>
</comment>
<dbReference type="GO" id="GO:0005524">
    <property type="term" value="F:ATP binding"/>
    <property type="evidence" value="ECO:0007669"/>
    <property type="project" value="UniProtKB-KW"/>
</dbReference>
<reference evidence="14" key="1">
    <citation type="submission" date="2016-10" db="EMBL/GenBank/DDBJ databases">
        <title>Genome sequence of Streptomyces mangrovisoli MUSC 149.</title>
        <authorList>
            <person name="Lee L.-H."/>
            <person name="Ser H.-L."/>
        </authorList>
    </citation>
    <scope>NUCLEOTIDE SEQUENCE [LARGE SCALE GENOMIC DNA]</scope>
    <source>
        <strain evidence="14">MUSC 149</strain>
    </source>
</reference>
<evidence type="ECO:0000256" key="10">
    <source>
        <dbReference type="ARBA" id="ARBA00023146"/>
    </source>
</evidence>
<keyword evidence="3" id="KW-0963">Cytoplasm</keyword>
<dbReference type="Pfam" id="PF03129">
    <property type="entry name" value="HGTP_anticodon"/>
    <property type="match status" value="1"/>
</dbReference>
<evidence type="ECO:0000313" key="14">
    <source>
        <dbReference type="EMBL" id="OIJ69724.1"/>
    </source>
</evidence>
<proteinExistence type="inferred from homology"/>
<keyword evidence="7" id="KW-0862">Zinc</keyword>
<evidence type="ECO:0000256" key="1">
    <source>
        <dbReference type="ARBA" id="ARBA00008226"/>
    </source>
</evidence>
<dbReference type="Gene3D" id="3.40.50.800">
    <property type="entry name" value="Anticodon-binding domain"/>
    <property type="match status" value="1"/>
</dbReference>
<evidence type="ECO:0000256" key="4">
    <source>
        <dbReference type="ARBA" id="ARBA00022598"/>
    </source>
</evidence>
<dbReference type="Gene3D" id="3.30.930.10">
    <property type="entry name" value="Bira Bifunctional Protein, Domain 2"/>
    <property type="match status" value="1"/>
</dbReference>
<dbReference type="STRING" id="1428628.WN71_001485"/>
<evidence type="ECO:0000256" key="9">
    <source>
        <dbReference type="ARBA" id="ARBA00022917"/>
    </source>
</evidence>
<evidence type="ECO:0000313" key="15">
    <source>
        <dbReference type="Proteomes" id="UP000034196"/>
    </source>
</evidence>
<keyword evidence="8" id="KW-0067">ATP-binding</keyword>
<dbReference type="InterPro" id="IPR033728">
    <property type="entry name" value="ThrRS_core"/>
</dbReference>
<dbReference type="NCBIfam" id="TIGR00418">
    <property type="entry name" value="thrS"/>
    <property type="match status" value="1"/>
</dbReference>
<gene>
    <name evidence="14" type="ORF">WN71_001485</name>
</gene>
<protein>
    <recommendedName>
        <fullName evidence="2 12">Threonine--tRNA ligase</fullName>
        <ecNumber evidence="2 12">6.1.1.3</ecNumber>
    </recommendedName>
</protein>
<organism evidence="14 15">
    <name type="scientific">Streptomyces mangrovisoli</name>
    <dbReference type="NCBI Taxonomy" id="1428628"/>
    <lineage>
        <taxon>Bacteria</taxon>
        <taxon>Bacillati</taxon>
        <taxon>Actinomycetota</taxon>
        <taxon>Actinomycetes</taxon>
        <taxon>Kitasatosporales</taxon>
        <taxon>Streptomycetaceae</taxon>
        <taxon>Streptomyces</taxon>
    </lineage>
</organism>
<keyword evidence="6" id="KW-0547">Nucleotide-binding</keyword>
<dbReference type="PANTHER" id="PTHR11451:SF56">
    <property type="entry name" value="THREONINE--TRNA LIGASE 1"/>
    <property type="match status" value="1"/>
</dbReference>
<dbReference type="GO" id="GO:0005737">
    <property type="term" value="C:cytoplasm"/>
    <property type="evidence" value="ECO:0007669"/>
    <property type="project" value="UniProtKB-UniRule"/>
</dbReference>
<feature type="domain" description="Aminoacyl-transfer RNA synthetases class-II family profile" evidence="13">
    <location>
        <begin position="33"/>
        <end position="302"/>
    </location>
</feature>
<keyword evidence="15" id="KW-1185">Reference proteome</keyword>
<dbReference type="AlphaFoldDB" id="A0A1J4P7J0"/>
<dbReference type="PANTHER" id="PTHR11451">
    <property type="entry name" value="THREONINE-TRNA LIGASE"/>
    <property type="match status" value="1"/>
</dbReference>
<keyword evidence="10" id="KW-0030">Aminoacyl-tRNA synthetase</keyword>
<evidence type="ECO:0000256" key="5">
    <source>
        <dbReference type="ARBA" id="ARBA00022723"/>
    </source>
</evidence>
<dbReference type="GO" id="GO:0046872">
    <property type="term" value="F:metal ion binding"/>
    <property type="evidence" value="ECO:0007669"/>
    <property type="project" value="UniProtKB-KW"/>
</dbReference>
<evidence type="ECO:0000256" key="11">
    <source>
        <dbReference type="ARBA" id="ARBA00049515"/>
    </source>
</evidence>
<dbReference type="InterPro" id="IPR004154">
    <property type="entry name" value="Anticodon-bd"/>
</dbReference>
<dbReference type="OrthoDB" id="9802304at2"/>
<comment type="catalytic activity">
    <reaction evidence="11">
        <text>tRNA(Thr) + L-threonine + ATP = L-threonyl-tRNA(Thr) + AMP + diphosphate + H(+)</text>
        <dbReference type="Rhea" id="RHEA:24624"/>
        <dbReference type="Rhea" id="RHEA-COMP:9670"/>
        <dbReference type="Rhea" id="RHEA-COMP:9704"/>
        <dbReference type="ChEBI" id="CHEBI:15378"/>
        <dbReference type="ChEBI" id="CHEBI:30616"/>
        <dbReference type="ChEBI" id="CHEBI:33019"/>
        <dbReference type="ChEBI" id="CHEBI:57926"/>
        <dbReference type="ChEBI" id="CHEBI:78442"/>
        <dbReference type="ChEBI" id="CHEBI:78534"/>
        <dbReference type="ChEBI" id="CHEBI:456215"/>
        <dbReference type="EC" id="6.1.1.3"/>
    </reaction>
</comment>
<evidence type="ECO:0000256" key="2">
    <source>
        <dbReference type="ARBA" id="ARBA00013163"/>
    </source>
</evidence>
<dbReference type="SUPFAM" id="SSF52954">
    <property type="entry name" value="Class II aaRS ABD-related"/>
    <property type="match status" value="1"/>
</dbReference>
<dbReference type="Proteomes" id="UP000034196">
    <property type="component" value="Unassembled WGS sequence"/>
</dbReference>
<dbReference type="EC" id="6.1.1.3" evidence="2 12"/>
<dbReference type="PRINTS" id="PR01047">
    <property type="entry name" value="TRNASYNTHTHR"/>
</dbReference>
<evidence type="ECO:0000256" key="8">
    <source>
        <dbReference type="ARBA" id="ARBA00022840"/>
    </source>
</evidence>
<dbReference type="Pfam" id="PF00587">
    <property type="entry name" value="tRNA-synt_2b"/>
    <property type="match status" value="1"/>
</dbReference>